<proteinExistence type="predicted"/>
<evidence type="ECO:0000313" key="3">
    <source>
        <dbReference type="Proteomes" id="UP000283805"/>
    </source>
</evidence>
<protein>
    <submittedName>
        <fullName evidence="2">MoxR-like ATPase</fullName>
    </submittedName>
</protein>
<dbReference type="InterPro" id="IPR027417">
    <property type="entry name" value="P-loop_NTPase"/>
</dbReference>
<dbReference type="Gene3D" id="3.40.50.300">
    <property type="entry name" value="P-loop containing nucleotide triphosphate hydrolases"/>
    <property type="match status" value="1"/>
</dbReference>
<dbReference type="EMBL" id="RAPO01000002">
    <property type="protein sequence ID" value="RKD95628.1"/>
    <property type="molecule type" value="Genomic_DNA"/>
</dbReference>
<dbReference type="PANTHER" id="PTHR37291">
    <property type="entry name" value="5-METHYLCYTOSINE-SPECIFIC RESTRICTION ENZYME B"/>
    <property type="match status" value="1"/>
</dbReference>
<sequence length="967" mass="106795">MGENKCKLTVLEKSMPDEPLDDAGVSVYTIGDDGMWPTLRDAGQIRIGFSGCEQDLQGVESVKEVRTQCGIESSGNDKGRLLFQFASRVEEGDILIANGSNFLKGFGVVRSEYEFEKNPSIGDSSDTHYRWVGWLDLTFDGEREGIDVETTGVTVVSGHTGLVNRTEKYPDYRSAILSHTDDVSDPSASYLERDIERIEKEAVARHLGYSSYETDKRSPIQTTNLFRNAGGKGAFKDNLDKTVGQSLSSDQRETIREHLLKAPNVKSEALQLLESENTTLWGTKGQHVEEYAVLDRGDWVLHDVSGTIEYIQRVDHSLGYLPENIRSNIAEEIAGNSSFSGLWISSAEIHQPDEDWSSIEGQLTDTLNLDGEPLLFDSAAGMFNQFNPFPIKEAGGGKTVLEAIFPDKEFSDPEVKYDVSEGDLPAPQKNPGVSAISDYDLPEDQCFVLLPEGGEYEDTLDEIYHFESGIPGYSQLESAGAGTTFVYLRKDSAGQRIFDSVGTIETIREESRDEDDSTTDYYAKIDEFERFPPIPFDVIEPYLSKNGLLNGPGIHKVTPQDLRLILQWHDGPLEETLAEIDETDRPDLYKEALVHLVAGRNLALYGPPGTGKTHTAKQLSKLVCGSEDDFALATANAEWTNYEIAGGLQPTISDDGDRLWEPEPGILTSAVQDCESHLKTEGRPAWLIIDELNRANLDQAFGDVFTLLDLDYRSDLPITYAGKDQYVPLSFRILATMNTHDLAQLFSLGYAFRRRFAFVRVPSLLSNATTIDLSDIDTAGVTAHDALSLVDDGEVRSTIADVARARVERTAVDDRVLTEAPDEVTIFPQLAVPERIDEALRAVTEGGLDLEGEDFIESLVAFARYVDKHAVLELGQAVIMDAVTFVLAHELLFPGETDADVVDRAARAYIVPQFEHVLSDLRRAETLGENEELAEHYTNAVGIAAELGLQKTAQALKDAKDSNSILE</sequence>
<dbReference type="SUPFAM" id="SSF52540">
    <property type="entry name" value="P-loop containing nucleoside triphosphate hydrolases"/>
    <property type="match status" value="1"/>
</dbReference>
<feature type="domain" description="AAA+ ATPase" evidence="1">
    <location>
        <begin position="598"/>
        <end position="762"/>
    </location>
</feature>
<dbReference type="SMART" id="SM00382">
    <property type="entry name" value="AAA"/>
    <property type="match status" value="1"/>
</dbReference>
<comment type="caution">
    <text evidence="2">The sequence shown here is derived from an EMBL/GenBank/DDBJ whole genome shotgun (WGS) entry which is preliminary data.</text>
</comment>
<evidence type="ECO:0000259" key="1">
    <source>
        <dbReference type="SMART" id="SM00382"/>
    </source>
</evidence>
<accession>A0A3R7KLJ3</accession>
<dbReference type="InterPro" id="IPR052934">
    <property type="entry name" value="Methyl-DNA_Rec/Restrict_Enz"/>
</dbReference>
<gene>
    <name evidence="2" type="ORF">ATJ93_2489</name>
</gene>
<reference evidence="2 3" key="1">
    <citation type="submission" date="2018-09" db="EMBL/GenBank/DDBJ databases">
        <title>Genomic Encyclopedia of Archaeal and Bacterial Type Strains, Phase II (KMG-II): from individual species to whole genera.</title>
        <authorList>
            <person name="Goeker M."/>
        </authorList>
    </citation>
    <scope>NUCLEOTIDE SEQUENCE [LARGE SCALE GENOMIC DNA]</scope>
    <source>
        <strain evidence="2 3">DSM 13151</strain>
    </source>
</reference>
<name>A0A3R7KLJ3_9EURY</name>
<keyword evidence="3" id="KW-1185">Reference proteome</keyword>
<evidence type="ECO:0000313" key="2">
    <source>
        <dbReference type="EMBL" id="RKD95628.1"/>
    </source>
</evidence>
<dbReference type="GO" id="GO:0016887">
    <property type="term" value="F:ATP hydrolysis activity"/>
    <property type="evidence" value="ECO:0007669"/>
    <property type="project" value="InterPro"/>
</dbReference>
<dbReference type="AlphaFoldDB" id="A0A3R7KLJ3"/>
<dbReference type="PANTHER" id="PTHR37291:SF1">
    <property type="entry name" value="TYPE IV METHYL-DIRECTED RESTRICTION ENZYME ECOKMCRB SUBUNIT"/>
    <property type="match status" value="1"/>
</dbReference>
<dbReference type="Pfam" id="PF07728">
    <property type="entry name" value="AAA_5"/>
    <property type="match status" value="1"/>
</dbReference>
<dbReference type="InterPro" id="IPR003593">
    <property type="entry name" value="AAA+_ATPase"/>
</dbReference>
<dbReference type="InterPro" id="IPR011704">
    <property type="entry name" value="ATPase_dyneun-rel_AAA"/>
</dbReference>
<dbReference type="GO" id="GO:0005524">
    <property type="term" value="F:ATP binding"/>
    <property type="evidence" value="ECO:0007669"/>
    <property type="project" value="InterPro"/>
</dbReference>
<dbReference type="Proteomes" id="UP000283805">
    <property type="component" value="Unassembled WGS sequence"/>
</dbReference>
<organism evidence="2 3">
    <name type="scientific">Halopiger aswanensis</name>
    <dbReference type="NCBI Taxonomy" id="148449"/>
    <lineage>
        <taxon>Archaea</taxon>
        <taxon>Methanobacteriati</taxon>
        <taxon>Methanobacteriota</taxon>
        <taxon>Stenosarchaea group</taxon>
        <taxon>Halobacteria</taxon>
        <taxon>Halobacteriales</taxon>
        <taxon>Natrialbaceae</taxon>
        <taxon>Halopiger</taxon>
    </lineage>
</organism>